<dbReference type="AlphaFoldDB" id="A0A5B2WJ50"/>
<reference evidence="2 3" key="2">
    <citation type="submission" date="2019-09" db="EMBL/GenBank/DDBJ databases">
        <authorList>
            <person name="Jin C."/>
        </authorList>
    </citation>
    <scope>NUCLEOTIDE SEQUENCE [LARGE SCALE GENOMIC DNA]</scope>
    <source>
        <strain evidence="2 3">AN110305</strain>
    </source>
</reference>
<sequence length="102" mass="10769">MVWTGGWVARRLGVRLVDTGQTDLRALAGLALRLDTLRAHLLVSSVLGKYVPAPPAKAILAGEALGRAVAACLGEPPRCWFAETATALGHLVADVLDTLTRK</sequence>
<dbReference type="InterPro" id="IPR041688">
    <property type="entry name" value="PRTase_2"/>
</dbReference>
<dbReference type="EMBL" id="VUOB01000092">
    <property type="protein sequence ID" value="KAA2250722.1"/>
    <property type="molecule type" value="Genomic_DNA"/>
</dbReference>
<accession>A0A5B2WJ50</accession>
<organism evidence="2 3">
    <name type="scientific">Solihabitans fulvus</name>
    <dbReference type="NCBI Taxonomy" id="1892852"/>
    <lineage>
        <taxon>Bacteria</taxon>
        <taxon>Bacillati</taxon>
        <taxon>Actinomycetota</taxon>
        <taxon>Actinomycetes</taxon>
        <taxon>Pseudonocardiales</taxon>
        <taxon>Pseudonocardiaceae</taxon>
        <taxon>Solihabitans</taxon>
    </lineage>
</organism>
<gene>
    <name evidence="2" type="ORF">F0L68_38895</name>
</gene>
<keyword evidence="3" id="KW-1185">Reference proteome</keyword>
<comment type="caution">
    <text evidence="2">The sequence shown here is derived from an EMBL/GenBank/DDBJ whole genome shotgun (WGS) entry which is preliminary data.</text>
</comment>
<evidence type="ECO:0000313" key="3">
    <source>
        <dbReference type="Proteomes" id="UP000323454"/>
    </source>
</evidence>
<protein>
    <recommendedName>
        <fullName evidence="1">Orotate phosphoribosyltransferase-like domain-containing protein</fullName>
    </recommendedName>
</protein>
<dbReference type="OrthoDB" id="56827at2"/>
<proteinExistence type="predicted"/>
<evidence type="ECO:0000259" key="1">
    <source>
        <dbReference type="Pfam" id="PF15609"/>
    </source>
</evidence>
<dbReference type="Pfam" id="PF15609">
    <property type="entry name" value="PRTase_2"/>
    <property type="match status" value="1"/>
</dbReference>
<reference evidence="2 3" key="1">
    <citation type="submission" date="2019-09" db="EMBL/GenBank/DDBJ databases">
        <title>Goodfellowia gen. nov., a new genus of the Pseudonocardineae related to Actinoalloteichus, containing Goodfellowia coeruleoviolacea gen. nov., comb. nov. gen. nov., comb. nov.</title>
        <authorList>
            <person name="Labeda D."/>
        </authorList>
    </citation>
    <scope>NUCLEOTIDE SEQUENCE [LARGE SCALE GENOMIC DNA]</scope>
    <source>
        <strain evidence="2 3">AN110305</strain>
    </source>
</reference>
<dbReference type="Proteomes" id="UP000323454">
    <property type="component" value="Unassembled WGS sequence"/>
</dbReference>
<name>A0A5B2WJ50_9PSEU</name>
<evidence type="ECO:0000313" key="2">
    <source>
        <dbReference type="EMBL" id="KAA2250722.1"/>
    </source>
</evidence>
<feature type="domain" description="Orotate phosphoribosyltransferase-like" evidence="1">
    <location>
        <begin position="27"/>
        <end position="96"/>
    </location>
</feature>